<sequence length="187" mass="19916">MRTVLVAPVVLLLASAAACGGSDAKPSPVHTAANGTVFNNADAAFATDLLKQRAEELSLVDLTVGREVSPGFSAFADQAREVRSTDVQTVTLWLTDWDRTVPETVRDHANAHEGTGGHHDLEKLTGSAFEEAWVKAFLEELEDTDAIAEREQTAGKFSEAIDLAESTEASVDDESDQLEDGFGSATP</sequence>
<feature type="signal peptide" evidence="2">
    <location>
        <begin position="1"/>
        <end position="20"/>
    </location>
</feature>
<feature type="domain" description="DUF305" evidence="3">
    <location>
        <begin position="42"/>
        <end position="179"/>
    </location>
</feature>
<dbReference type="Pfam" id="PF03713">
    <property type="entry name" value="DUF305"/>
    <property type="match status" value="1"/>
</dbReference>
<evidence type="ECO:0000313" key="4">
    <source>
        <dbReference type="EMBL" id="RJS47505.1"/>
    </source>
</evidence>
<dbReference type="EMBL" id="QYRP01000002">
    <property type="protein sequence ID" value="RJS47505.1"/>
    <property type="molecule type" value="Genomic_DNA"/>
</dbReference>
<dbReference type="OrthoDB" id="26872at2"/>
<evidence type="ECO:0000256" key="1">
    <source>
        <dbReference type="SAM" id="MobiDB-lite"/>
    </source>
</evidence>
<accession>A0A3A5HDC7</accession>
<dbReference type="Proteomes" id="UP000276542">
    <property type="component" value="Unassembled WGS sequence"/>
</dbReference>
<protein>
    <submittedName>
        <fullName evidence="4">DUF305 domain-containing protein</fullName>
    </submittedName>
</protein>
<keyword evidence="2" id="KW-0732">Signal</keyword>
<evidence type="ECO:0000256" key="2">
    <source>
        <dbReference type="SAM" id="SignalP"/>
    </source>
</evidence>
<gene>
    <name evidence="4" type="ORF">D4739_15665</name>
</gene>
<comment type="caution">
    <text evidence="4">The sequence shown here is derived from an EMBL/GenBank/DDBJ whole genome shotgun (WGS) entry which is preliminary data.</text>
</comment>
<feature type="chain" id="PRO_5038967607" evidence="2">
    <location>
        <begin position="21"/>
        <end position="187"/>
    </location>
</feature>
<dbReference type="Gene3D" id="1.20.1260.10">
    <property type="match status" value="1"/>
</dbReference>
<dbReference type="RefSeq" id="WP_120061469.1">
    <property type="nucleotide sequence ID" value="NZ_QYRP01000002.1"/>
</dbReference>
<dbReference type="InterPro" id="IPR005183">
    <property type="entry name" value="DUF305_CopM-like"/>
</dbReference>
<name>A0A3A5HDC7_9ACTN</name>
<organism evidence="4 5">
    <name type="scientific">Nocardioides cavernaquae</name>
    <dbReference type="NCBI Taxonomy" id="2321396"/>
    <lineage>
        <taxon>Bacteria</taxon>
        <taxon>Bacillati</taxon>
        <taxon>Actinomycetota</taxon>
        <taxon>Actinomycetes</taxon>
        <taxon>Propionibacteriales</taxon>
        <taxon>Nocardioidaceae</taxon>
        <taxon>Nocardioides</taxon>
    </lineage>
</organism>
<reference evidence="5" key="1">
    <citation type="submission" date="2018-09" db="EMBL/GenBank/DDBJ databases">
        <authorList>
            <person name="Zhu H."/>
        </authorList>
    </citation>
    <scope>NUCLEOTIDE SEQUENCE [LARGE SCALE GENOMIC DNA]</scope>
    <source>
        <strain evidence="5">K1W22B-1</strain>
    </source>
</reference>
<keyword evidence="5" id="KW-1185">Reference proteome</keyword>
<evidence type="ECO:0000259" key="3">
    <source>
        <dbReference type="Pfam" id="PF03713"/>
    </source>
</evidence>
<evidence type="ECO:0000313" key="5">
    <source>
        <dbReference type="Proteomes" id="UP000276542"/>
    </source>
</evidence>
<feature type="region of interest" description="Disordered" evidence="1">
    <location>
        <begin position="152"/>
        <end position="187"/>
    </location>
</feature>
<dbReference type="AlphaFoldDB" id="A0A3A5HDC7"/>
<feature type="compositionally biased region" description="Acidic residues" evidence="1">
    <location>
        <begin position="170"/>
        <end position="179"/>
    </location>
</feature>
<dbReference type="PROSITE" id="PS51257">
    <property type="entry name" value="PROKAR_LIPOPROTEIN"/>
    <property type="match status" value="1"/>
</dbReference>
<dbReference type="InterPro" id="IPR012347">
    <property type="entry name" value="Ferritin-like"/>
</dbReference>
<proteinExistence type="predicted"/>